<name>A0ABZ0TV39_9SPHI</name>
<dbReference type="InterPro" id="IPR008969">
    <property type="entry name" value="CarboxyPept-like_regulatory"/>
</dbReference>
<protein>
    <recommendedName>
        <fullName evidence="4">Carboxypeptidase-like regulatory domain-containing protein</fullName>
    </recommendedName>
</protein>
<evidence type="ECO:0000313" key="2">
    <source>
        <dbReference type="EMBL" id="WPU96008.1"/>
    </source>
</evidence>
<dbReference type="Proteomes" id="UP001324380">
    <property type="component" value="Chromosome"/>
</dbReference>
<proteinExistence type="predicted"/>
<keyword evidence="3" id="KW-1185">Reference proteome</keyword>
<organism evidence="2 3">
    <name type="scientific">Mucilaginibacter sabulilitoris</name>
    <dbReference type="NCBI Taxonomy" id="1173583"/>
    <lineage>
        <taxon>Bacteria</taxon>
        <taxon>Pseudomonadati</taxon>
        <taxon>Bacteroidota</taxon>
        <taxon>Sphingobacteriia</taxon>
        <taxon>Sphingobacteriales</taxon>
        <taxon>Sphingobacteriaceae</taxon>
        <taxon>Mucilaginibacter</taxon>
    </lineage>
</organism>
<dbReference type="SUPFAM" id="SSF49464">
    <property type="entry name" value="Carboxypeptidase regulatory domain-like"/>
    <property type="match status" value="1"/>
</dbReference>
<reference evidence="2 3" key="1">
    <citation type="submission" date="2023-11" db="EMBL/GenBank/DDBJ databases">
        <title>Analysis of the Genomes of Mucilaginibacter gossypii cycad 4 and M. sabulilitoris SNA2: microbes with the potential for plant growth promotion.</title>
        <authorList>
            <person name="Hirsch A.M."/>
            <person name="Humm E."/>
            <person name="Rubbi M."/>
            <person name="Del Vecchio G."/>
            <person name="Ha S.M."/>
            <person name="Pellegrini M."/>
            <person name="Gunsalus R.P."/>
        </authorList>
    </citation>
    <scope>NUCLEOTIDE SEQUENCE [LARGE SCALE GENOMIC DNA]</scope>
    <source>
        <strain evidence="2 3">SNA2</strain>
    </source>
</reference>
<keyword evidence="1" id="KW-0732">Signal</keyword>
<accession>A0ABZ0TV39</accession>
<evidence type="ECO:0008006" key="4">
    <source>
        <dbReference type="Google" id="ProtNLM"/>
    </source>
</evidence>
<feature type="chain" id="PRO_5045308816" description="Carboxypeptidase-like regulatory domain-containing protein" evidence="1">
    <location>
        <begin position="21"/>
        <end position="239"/>
    </location>
</feature>
<dbReference type="RefSeq" id="WP_321565111.1">
    <property type="nucleotide sequence ID" value="NZ_CP139558.1"/>
</dbReference>
<sequence>MFRYLLLIFISCFVTAVTYAQTTQNGTVYEIKTRVVLPNIMVENPRNGKQVLTDKAGKFSIDAKADDKLLFTGAFYRPDTVIVTDLREMEIFLTPKQTMLNEVKVTSMEVKKPASGYTAPDFHGQTMVYQRDEKTGYYKGGVALRLNYWKKDEKKREKEEQFVQNEGTRDQIAKVFTHENIAKYVPLTGEDLDNFIVLYIPSVATYTDPKFNLTKYLSESYKKYQELPADKRKGGQLVN</sequence>
<evidence type="ECO:0000256" key="1">
    <source>
        <dbReference type="SAM" id="SignalP"/>
    </source>
</evidence>
<dbReference type="EMBL" id="CP139558">
    <property type="protein sequence ID" value="WPU96008.1"/>
    <property type="molecule type" value="Genomic_DNA"/>
</dbReference>
<feature type="signal peptide" evidence="1">
    <location>
        <begin position="1"/>
        <end position="20"/>
    </location>
</feature>
<gene>
    <name evidence="2" type="ORF">SNE25_10805</name>
</gene>
<evidence type="ECO:0000313" key="3">
    <source>
        <dbReference type="Proteomes" id="UP001324380"/>
    </source>
</evidence>